<dbReference type="Proteomes" id="UP000675781">
    <property type="component" value="Unassembled WGS sequence"/>
</dbReference>
<dbReference type="InterPro" id="IPR020806">
    <property type="entry name" value="PKS_PP-bd"/>
</dbReference>
<dbReference type="InterPro" id="IPR029058">
    <property type="entry name" value="AB_hydrolase_fold"/>
</dbReference>
<dbReference type="InterPro" id="IPR036736">
    <property type="entry name" value="ACP-like_sf"/>
</dbReference>
<evidence type="ECO:0000313" key="6">
    <source>
        <dbReference type="Proteomes" id="UP000675781"/>
    </source>
</evidence>
<evidence type="ECO:0000256" key="3">
    <source>
        <dbReference type="ARBA" id="ARBA00022553"/>
    </source>
</evidence>
<dbReference type="PROSITE" id="PS00012">
    <property type="entry name" value="PHOSPHOPANTETHEINE"/>
    <property type="match status" value="1"/>
</dbReference>
<dbReference type="GO" id="GO:0044550">
    <property type="term" value="P:secondary metabolite biosynthetic process"/>
    <property type="evidence" value="ECO:0007669"/>
    <property type="project" value="TreeGrafter"/>
</dbReference>
<dbReference type="InterPro" id="IPR010071">
    <property type="entry name" value="AA_adenyl_dom"/>
</dbReference>
<dbReference type="InterPro" id="IPR009081">
    <property type="entry name" value="PP-bd_ACP"/>
</dbReference>
<dbReference type="PANTHER" id="PTHR45527:SF1">
    <property type="entry name" value="FATTY ACID SYNTHASE"/>
    <property type="match status" value="1"/>
</dbReference>
<organism evidence="5 6">
    <name type="scientific">Actinospica durhamensis</name>
    <dbReference type="NCBI Taxonomy" id="1508375"/>
    <lineage>
        <taxon>Bacteria</taxon>
        <taxon>Bacillati</taxon>
        <taxon>Actinomycetota</taxon>
        <taxon>Actinomycetes</taxon>
        <taxon>Catenulisporales</taxon>
        <taxon>Actinospicaceae</taxon>
        <taxon>Actinospica</taxon>
    </lineage>
</organism>
<dbReference type="SUPFAM" id="SSF56801">
    <property type="entry name" value="Acetyl-CoA synthetase-like"/>
    <property type="match status" value="1"/>
</dbReference>
<protein>
    <submittedName>
        <fullName evidence="5">Non-ribosomal peptide synthetase</fullName>
    </submittedName>
</protein>
<dbReference type="InterPro" id="IPR006162">
    <property type="entry name" value="Ppantetheine_attach_site"/>
</dbReference>
<dbReference type="Gene3D" id="2.30.38.10">
    <property type="entry name" value="Luciferase, Domain 3"/>
    <property type="match status" value="1"/>
</dbReference>
<evidence type="ECO:0000256" key="2">
    <source>
        <dbReference type="ARBA" id="ARBA00022450"/>
    </source>
</evidence>
<sequence length="741" mass="78191">MTTTQERQVTPHRTLAALAAVVHRRTGHQRVGIELHREDESATTLVIDLADNPTLRCLIDRTAETLHASADGTDGQADLSARLAADGTLTTFTILADEADAHGHALIAQDVAALLAAADAQLDVALSRLELTTAAGRGIVHGKAAACETPLHQLVLAHAASSPHAVAVNGDQPLTYAELDARSGALARELRALGTEAGGVVGVLIRRSPELIVALLAVLRAGAAYLALDPDDPSERRARLLADARARVLVTDPSLAGCAPDGVRPHCPGDAVGAPAPDPARDTTQPEDLAYVAYTSGSTGEPKGVAVTHRAVARLVSDPSWMTIRTEDVFLQLAPVSFDASTLEIWAPLANGAQLALFPAGSVDLAEIARALRERAVSVLWLTAGLFHQMVASHLDAFAGLRHVISGGDVIAPDRVRTLLAAHPHLTFTNGYGPTENTTFTTCWTSSVAPPEGASVPIGTPINGTGVVVLDEALRPVPAGVVGELYATGAGLAAGYLHRPGATAERFLPCPLPQAPRERMYRTGDLARWLPSGDLEFLGRADQQVKIQGYRIEPGAVEAELADSPLVDQAVVVAQPDGAGGKRLLAYVTLADGGLDPAAGVRLREQLARTLPSHQVPWAILVRDRFPLTRNGKVDRHALPSAARVPRNVWNDFVQPRSPLESTLVELWGSLLGIEPVGVEDDFFDLGGHSLLAVDLIETLRRRFDVELQARTLYLQPTVAELAGNLAALLPSSAASEEGTP</sequence>
<evidence type="ECO:0000259" key="4">
    <source>
        <dbReference type="PROSITE" id="PS50075"/>
    </source>
</evidence>
<comment type="caution">
    <text evidence="5">The sequence shown here is derived from an EMBL/GenBank/DDBJ whole genome shotgun (WGS) entry which is preliminary data.</text>
</comment>
<dbReference type="Pfam" id="PF13193">
    <property type="entry name" value="AMP-binding_C"/>
    <property type="match status" value="1"/>
</dbReference>
<dbReference type="NCBIfam" id="TIGR01733">
    <property type="entry name" value="AA-adenyl-dom"/>
    <property type="match status" value="1"/>
</dbReference>
<dbReference type="SMART" id="SM00823">
    <property type="entry name" value="PKS_PP"/>
    <property type="match status" value="1"/>
</dbReference>
<dbReference type="Pfam" id="PF00501">
    <property type="entry name" value="AMP-binding"/>
    <property type="match status" value="1"/>
</dbReference>
<dbReference type="SUPFAM" id="SSF47336">
    <property type="entry name" value="ACP-like"/>
    <property type="match status" value="1"/>
</dbReference>
<dbReference type="Gene3D" id="3.30.300.30">
    <property type="match status" value="1"/>
</dbReference>
<reference evidence="5" key="1">
    <citation type="submission" date="2021-04" db="EMBL/GenBank/DDBJ databases">
        <title>Genome based classification of Actinospica acidithermotolerans sp. nov., an actinobacterium isolated from an Indonesian hot spring.</title>
        <authorList>
            <person name="Kusuma A.B."/>
            <person name="Putra K.E."/>
            <person name="Nafisah S."/>
            <person name="Loh J."/>
            <person name="Nouioui I."/>
            <person name="Goodfellow M."/>
        </authorList>
    </citation>
    <scope>NUCLEOTIDE SEQUENCE</scope>
    <source>
        <strain evidence="5">CSCA 57</strain>
    </source>
</reference>
<dbReference type="FunFam" id="3.40.50.980:FF:000001">
    <property type="entry name" value="Non-ribosomal peptide synthetase"/>
    <property type="match status" value="1"/>
</dbReference>
<dbReference type="GO" id="GO:0031177">
    <property type="term" value="F:phosphopantetheine binding"/>
    <property type="evidence" value="ECO:0007669"/>
    <property type="project" value="InterPro"/>
</dbReference>
<evidence type="ECO:0000256" key="1">
    <source>
        <dbReference type="ARBA" id="ARBA00001957"/>
    </source>
</evidence>
<dbReference type="PROSITE" id="PS00455">
    <property type="entry name" value="AMP_BINDING"/>
    <property type="match status" value="1"/>
</dbReference>
<dbReference type="FunFam" id="1.10.1200.10:FF:000016">
    <property type="entry name" value="Non-ribosomal peptide synthase"/>
    <property type="match status" value="1"/>
</dbReference>
<dbReference type="InterPro" id="IPR025110">
    <property type="entry name" value="AMP-bd_C"/>
</dbReference>
<keyword evidence="6" id="KW-1185">Reference proteome</keyword>
<dbReference type="CDD" id="cd12117">
    <property type="entry name" value="A_NRPS_Srf_like"/>
    <property type="match status" value="1"/>
</dbReference>
<dbReference type="GO" id="GO:0043041">
    <property type="term" value="P:amino acid activation for nonribosomal peptide biosynthetic process"/>
    <property type="evidence" value="ECO:0007669"/>
    <property type="project" value="TreeGrafter"/>
</dbReference>
<dbReference type="InterPro" id="IPR045851">
    <property type="entry name" value="AMP-bd_C_sf"/>
</dbReference>
<dbReference type="AlphaFoldDB" id="A0A941EPQ6"/>
<dbReference type="Pfam" id="PF00550">
    <property type="entry name" value="PP-binding"/>
    <property type="match status" value="1"/>
</dbReference>
<dbReference type="InterPro" id="IPR000873">
    <property type="entry name" value="AMP-dep_synth/lig_dom"/>
</dbReference>
<dbReference type="PROSITE" id="PS50075">
    <property type="entry name" value="CARRIER"/>
    <property type="match status" value="1"/>
</dbReference>
<dbReference type="InterPro" id="IPR020845">
    <property type="entry name" value="AMP-binding_CS"/>
</dbReference>
<dbReference type="GO" id="GO:0072330">
    <property type="term" value="P:monocarboxylic acid biosynthetic process"/>
    <property type="evidence" value="ECO:0007669"/>
    <property type="project" value="UniProtKB-ARBA"/>
</dbReference>
<keyword evidence="2" id="KW-0596">Phosphopantetheine</keyword>
<dbReference type="PANTHER" id="PTHR45527">
    <property type="entry name" value="NONRIBOSOMAL PEPTIDE SYNTHETASE"/>
    <property type="match status" value="1"/>
</dbReference>
<dbReference type="EMBL" id="JAGSOG010000074">
    <property type="protein sequence ID" value="MBR7834891.1"/>
    <property type="molecule type" value="Genomic_DNA"/>
</dbReference>
<evidence type="ECO:0000313" key="5">
    <source>
        <dbReference type="EMBL" id="MBR7834891.1"/>
    </source>
</evidence>
<dbReference type="Gene3D" id="3.40.50.980">
    <property type="match status" value="2"/>
</dbReference>
<name>A0A941EPQ6_9ACTN</name>
<feature type="domain" description="Carrier" evidence="4">
    <location>
        <begin position="655"/>
        <end position="730"/>
    </location>
</feature>
<dbReference type="RefSeq" id="WP_212529407.1">
    <property type="nucleotide sequence ID" value="NZ_JAGSOG010000074.1"/>
</dbReference>
<dbReference type="GO" id="GO:0005737">
    <property type="term" value="C:cytoplasm"/>
    <property type="evidence" value="ECO:0007669"/>
    <property type="project" value="TreeGrafter"/>
</dbReference>
<gene>
    <name evidence="5" type="ORF">KDL01_16580</name>
</gene>
<keyword evidence="3" id="KW-0597">Phosphoprotein</keyword>
<accession>A0A941EPQ6</accession>
<dbReference type="Gene3D" id="3.40.50.1820">
    <property type="entry name" value="alpha/beta hydrolase"/>
    <property type="match status" value="1"/>
</dbReference>
<proteinExistence type="predicted"/>
<comment type="cofactor">
    <cofactor evidence="1">
        <name>pantetheine 4'-phosphate</name>
        <dbReference type="ChEBI" id="CHEBI:47942"/>
    </cofactor>
</comment>